<comment type="similarity">
    <text evidence="8">Belongs to the P-Pant transferase superfamily. AcpS family.</text>
</comment>
<dbReference type="NCBIfam" id="TIGR00556">
    <property type="entry name" value="pantethn_trn"/>
    <property type="match status" value="1"/>
</dbReference>
<comment type="subcellular location">
    <subcellularLocation>
        <location evidence="8">Cytoplasm</location>
    </subcellularLocation>
</comment>
<comment type="caution">
    <text evidence="10">The sequence shown here is derived from an EMBL/GenBank/DDBJ whole genome shotgun (WGS) entry which is preliminary data.</text>
</comment>
<feature type="domain" description="4'-phosphopantetheinyl transferase" evidence="9">
    <location>
        <begin position="19"/>
        <end position="119"/>
    </location>
</feature>
<keyword evidence="3 8" id="KW-0479">Metal-binding</keyword>
<evidence type="ECO:0000313" key="10">
    <source>
        <dbReference type="EMBL" id="MDO4841275.1"/>
    </source>
</evidence>
<dbReference type="GO" id="GO:0006633">
    <property type="term" value="P:fatty acid biosynthetic process"/>
    <property type="evidence" value="ECO:0007669"/>
    <property type="project" value="UniProtKB-UniRule"/>
</dbReference>
<evidence type="ECO:0000313" key="11">
    <source>
        <dbReference type="Proteomes" id="UP001168575"/>
    </source>
</evidence>
<evidence type="ECO:0000256" key="6">
    <source>
        <dbReference type="ARBA" id="ARBA00023098"/>
    </source>
</evidence>
<keyword evidence="1 8" id="KW-0444">Lipid biosynthesis</keyword>
<dbReference type="HAMAP" id="MF_00101">
    <property type="entry name" value="AcpS"/>
    <property type="match status" value="1"/>
</dbReference>
<keyword evidence="2 8" id="KW-0808">Transferase</keyword>
<keyword evidence="7 8" id="KW-0275">Fatty acid biosynthesis</keyword>
<evidence type="ECO:0000256" key="1">
    <source>
        <dbReference type="ARBA" id="ARBA00022516"/>
    </source>
</evidence>
<accession>A0AA43U8M1</accession>
<dbReference type="GO" id="GO:0005737">
    <property type="term" value="C:cytoplasm"/>
    <property type="evidence" value="ECO:0007669"/>
    <property type="project" value="UniProtKB-SubCell"/>
</dbReference>
<gene>
    <name evidence="8 10" type="primary">acpS</name>
    <name evidence="10" type="ORF">Q3982_01165</name>
</gene>
<feature type="binding site" evidence="8">
    <location>
        <position position="23"/>
    </location>
    <ligand>
        <name>Mg(2+)</name>
        <dbReference type="ChEBI" id="CHEBI:18420"/>
    </ligand>
</feature>
<proteinExistence type="inferred from homology"/>
<dbReference type="EMBL" id="JAUMVS010000008">
    <property type="protein sequence ID" value="MDO4841275.1"/>
    <property type="molecule type" value="Genomic_DNA"/>
</dbReference>
<evidence type="ECO:0000256" key="5">
    <source>
        <dbReference type="ARBA" id="ARBA00022842"/>
    </source>
</evidence>
<protein>
    <recommendedName>
        <fullName evidence="8">Holo-[acyl-carrier-protein] synthase</fullName>
        <shortName evidence="8">Holo-ACP synthase</shortName>
        <ecNumber evidence="8">2.7.8.7</ecNumber>
    </recommendedName>
    <alternativeName>
        <fullName evidence="8">4'-phosphopantetheinyl transferase AcpS</fullName>
    </alternativeName>
</protein>
<dbReference type="Pfam" id="PF01648">
    <property type="entry name" value="ACPS"/>
    <property type="match status" value="1"/>
</dbReference>
<dbReference type="InterPro" id="IPR004568">
    <property type="entry name" value="Ppantetheine-prot_Trfase_dom"/>
</dbReference>
<dbReference type="Gene3D" id="3.90.470.20">
    <property type="entry name" value="4'-phosphopantetheinyl transferase domain"/>
    <property type="match status" value="1"/>
</dbReference>
<sequence length="167" mass="18084">MQEVVDQALSIHTNSEKLGLGVDVVGIEHFKTICKRTPSFTKKMFSAAEITYANKKAEPEIHLAARFAAKEAVLKALGVGFAKGVGYRDVEVKVDKSGMPRALLYNEAQKIAEKLGVTDIPISISHTKTEAVCVAIAITKASIEAKEKTKVAANEVTEQFKALRKGL</sequence>
<comment type="function">
    <text evidence="8">Transfers the 4'-phosphopantetheine moiety from coenzyme A to a Ser of acyl-carrier-protein.</text>
</comment>
<feature type="binding site" evidence="8">
    <location>
        <position position="71"/>
    </location>
    <ligand>
        <name>Mg(2+)</name>
        <dbReference type="ChEBI" id="CHEBI:18420"/>
    </ligand>
</feature>
<evidence type="ECO:0000256" key="8">
    <source>
        <dbReference type="HAMAP-Rule" id="MF_00101"/>
    </source>
</evidence>
<keyword evidence="6 8" id="KW-0443">Lipid metabolism</keyword>
<keyword evidence="5 8" id="KW-0460">Magnesium</keyword>
<keyword evidence="8" id="KW-0963">Cytoplasm</keyword>
<dbReference type="NCBIfam" id="TIGR00516">
    <property type="entry name" value="acpS"/>
    <property type="match status" value="1"/>
</dbReference>
<dbReference type="InterPro" id="IPR037143">
    <property type="entry name" value="4-PPantetheinyl_Trfase_dom_sf"/>
</dbReference>
<dbReference type="Proteomes" id="UP001168575">
    <property type="component" value="Unassembled WGS sequence"/>
</dbReference>
<dbReference type="GO" id="GO:0000287">
    <property type="term" value="F:magnesium ion binding"/>
    <property type="evidence" value="ECO:0007669"/>
    <property type="project" value="UniProtKB-UniRule"/>
</dbReference>
<keyword evidence="11" id="KW-1185">Reference proteome</keyword>
<organism evidence="10 11">
    <name type="scientific">Phoenicibacter congonensis</name>
    <dbReference type="NCBI Taxonomy" id="1944646"/>
    <lineage>
        <taxon>Bacteria</taxon>
        <taxon>Bacillati</taxon>
        <taxon>Actinomycetota</taxon>
        <taxon>Coriobacteriia</taxon>
        <taxon>Eggerthellales</taxon>
        <taxon>Eggerthellaceae</taxon>
        <taxon>Phoenicibacter</taxon>
    </lineage>
</organism>
<dbReference type="SUPFAM" id="SSF56214">
    <property type="entry name" value="4'-phosphopantetheinyl transferase"/>
    <property type="match status" value="1"/>
</dbReference>
<dbReference type="InterPro" id="IPR008278">
    <property type="entry name" value="4-PPantetheinyl_Trfase_dom"/>
</dbReference>
<evidence type="ECO:0000256" key="2">
    <source>
        <dbReference type="ARBA" id="ARBA00022679"/>
    </source>
</evidence>
<evidence type="ECO:0000256" key="7">
    <source>
        <dbReference type="ARBA" id="ARBA00023160"/>
    </source>
</evidence>
<dbReference type="AlphaFoldDB" id="A0AA43U8M1"/>
<dbReference type="GO" id="GO:0008897">
    <property type="term" value="F:holo-[acyl-carrier-protein] synthase activity"/>
    <property type="evidence" value="ECO:0007669"/>
    <property type="project" value="UniProtKB-UniRule"/>
</dbReference>
<name>A0AA43U8M1_9ACTN</name>
<comment type="cofactor">
    <cofactor evidence="8">
        <name>Mg(2+)</name>
        <dbReference type="ChEBI" id="CHEBI:18420"/>
    </cofactor>
</comment>
<evidence type="ECO:0000259" key="9">
    <source>
        <dbReference type="Pfam" id="PF01648"/>
    </source>
</evidence>
<keyword evidence="4 8" id="KW-0276">Fatty acid metabolism</keyword>
<comment type="catalytic activity">
    <reaction evidence="8">
        <text>apo-[ACP] + CoA = holo-[ACP] + adenosine 3',5'-bisphosphate + H(+)</text>
        <dbReference type="Rhea" id="RHEA:12068"/>
        <dbReference type="Rhea" id="RHEA-COMP:9685"/>
        <dbReference type="Rhea" id="RHEA-COMP:9690"/>
        <dbReference type="ChEBI" id="CHEBI:15378"/>
        <dbReference type="ChEBI" id="CHEBI:29999"/>
        <dbReference type="ChEBI" id="CHEBI:57287"/>
        <dbReference type="ChEBI" id="CHEBI:58343"/>
        <dbReference type="ChEBI" id="CHEBI:64479"/>
        <dbReference type="EC" id="2.7.8.7"/>
    </reaction>
</comment>
<evidence type="ECO:0000256" key="3">
    <source>
        <dbReference type="ARBA" id="ARBA00022723"/>
    </source>
</evidence>
<evidence type="ECO:0000256" key="4">
    <source>
        <dbReference type="ARBA" id="ARBA00022832"/>
    </source>
</evidence>
<dbReference type="EC" id="2.7.8.7" evidence="8"/>
<reference evidence="10" key="1">
    <citation type="submission" date="2023-07" db="EMBL/GenBank/DDBJ databases">
        <title>Between Cages and Wild: Unraveling the Impact of Captivity on Animal Microbiomes and Antimicrobial Resistance.</title>
        <authorList>
            <person name="Schmartz G.P."/>
            <person name="Rehner J."/>
            <person name="Schuff M.J."/>
            <person name="Becker S.L."/>
            <person name="Kravczyk M."/>
            <person name="Gurevich A."/>
            <person name="Francke R."/>
            <person name="Mueller R."/>
            <person name="Keller V."/>
            <person name="Keller A."/>
        </authorList>
    </citation>
    <scope>NUCLEOTIDE SEQUENCE</scope>
    <source>
        <strain evidence="10">S12M_St_49</strain>
    </source>
</reference>
<dbReference type="InterPro" id="IPR002582">
    <property type="entry name" value="ACPS"/>
</dbReference>